<name>A0A8T2KWS1_ASTMX</name>
<accession>A0A8T2KWS1</accession>
<protein>
    <submittedName>
        <fullName evidence="2">Uncharacterized protein</fullName>
    </submittedName>
</protein>
<sequence length="178" mass="19812">MSSCLPSSFRACQQCHTLSPDATNHLCVYRFSSSIGHFFSKMLLNDPFPIIQIFVPLVAFAIVIICCTSLCKTLQRVRREVMESQARTCTLETFERPSVYIIPTALPDDELHGPPRYSTVDHYSPPPSYDELGLKPDFIPRDPPPAYSESIHTPTTTLSVPAQLSISIPTQSHASETV</sequence>
<feature type="transmembrane region" description="Helical" evidence="1">
    <location>
        <begin position="50"/>
        <end position="71"/>
    </location>
</feature>
<reference evidence="2 3" key="1">
    <citation type="submission" date="2021-07" db="EMBL/GenBank/DDBJ databases">
        <authorList>
            <person name="Imarazene B."/>
            <person name="Zahm M."/>
            <person name="Klopp C."/>
            <person name="Cabau C."/>
            <person name="Beille S."/>
            <person name="Jouanno E."/>
            <person name="Castinel A."/>
            <person name="Lluch J."/>
            <person name="Gil L."/>
            <person name="Kuchtly C."/>
            <person name="Lopez Roques C."/>
            <person name="Donnadieu C."/>
            <person name="Parrinello H."/>
            <person name="Journot L."/>
            <person name="Du K."/>
            <person name="Schartl M."/>
            <person name="Retaux S."/>
            <person name="Guiguen Y."/>
        </authorList>
    </citation>
    <scope>NUCLEOTIDE SEQUENCE [LARGE SCALE GENOMIC DNA]</scope>
    <source>
        <strain evidence="2">Pach_M1</strain>
        <tissue evidence="2">Testis</tissue>
    </source>
</reference>
<comment type="caution">
    <text evidence="2">The sequence shown here is derived from an EMBL/GenBank/DDBJ whole genome shotgun (WGS) entry which is preliminary data.</text>
</comment>
<evidence type="ECO:0000313" key="2">
    <source>
        <dbReference type="EMBL" id="KAG9264068.1"/>
    </source>
</evidence>
<keyword evidence="1" id="KW-0472">Membrane</keyword>
<keyword evidence="1" id="KW-1133">Transmembrane helix</keyword>
<gene>
    <name evidence="2" type="ORF">AMEX_G22303</name>
</gene>
<dbReference type="EMBL" id="JAICCE010000019">
    <property type="protein sequence ID" value="KAG9264068.1"/>
    <property type="molecule type" value="Genomic_DNA"/>
</dbReference>
<evidence type="ECO:0000313" key="3">
    <source>
        <dbReference type="Proteomes" id="UP000752171"/>
    </source>
</evidence>
<proteinExistence type="predicted"/>
<evidence type="ECO:0000256" key="1">
    <source>
        <dbReference type="SAM" id="Phobius"/>
    </source>
</evidence>
<keyword evidence="1" id="KW-0812">Transmembrane</keyword>
<organism evidence="2 3">
    <name type="scientific">Astyanax mexicanus</name>
    <name type="common">Blind cave fish</name>
    <name type="synonym">Astyanax fasciatus mexicanus</name>
    <dbReference type="NCBI Taxonomy" id="7994"/>
    <lineage>
        <taxon>Eukaryota</taxon>
        <taxon>Metazoa</taxon>
        <taxon>Chordata</taxon>
        <taxon>Craniata</taxon>
        <taxon>Vertebrata</taxon>
        <taxon>Euteleostomi</taxon>
        <taxon>Actinopterygii</taxon>
        <taxon>Neopterygii</taxon>
        <taxon>Teleostei</taxon>
        <taxon>Ostariophysi</taxon>
        <taxon>Characiformes</taxon>
        <taxon>Characoidei</taxon>
        <taxon>Acestrorhamphidae</taxon>
        <taxon>Acestrorhamphinae</taxon>
        <taxon>Astyanax</taxon>
    </lineage>
</organism>
<dbReference type="AlphaFoldDB" id="A0A8T2KWS1"/>
<dbReference type="Proteomes" id="UP000752171">
    <property type="component" value="Unassembled WGS sequence"/>
</dbReference>